<accession>A0ABW4JTN1</accession>
<dbReference type="InterPro" id="IPR012495">
    <property type="entry name" value="TadE-like_dom"/>
</dbReference>
<evidence type="ECO:0000256" key="1">
    <source>
        <dbReference type="SAM" id="Phobius"/>
    </source>
</evidence>
<sequence length="197" mass="22211">MTDANARQENRGRAPQRGSARVFLLRKLRLFRRDRDGVAAIEFAAIALPFFMILFGLVEFGLAFFVNRILDFAALETTRQIRTGQAMQSGMTKDQFMAMVCEKMTTVLCDETRLTVDVQTFDDFASLANVDSLLDEDGNVIPSTSFQIGGASDIVIARLIYKWPMFTSILGTDSGDSGDMYRKLYTTVVFRNEPFPW</sequence>
<dbReference type="Pfam" id="PF07811">
    <property type="entry name" value="TadE"/>
    <property type="match status" value="1"/>
</dbReference>
<feature type="domain" description="TadE-like" evidence="2">
    <location>
        <begin position="37"/>
        <end position="79"/>
    </location>
</feature>
<keyword evidence="1" id="KW-0472">Membrane</keyword>
<dbReference type="RefSeq" id="WP_149890780.1">
    <property type="nucleotide sequence ID" value="NZ_JBHUFA010000001.1"/>
</dbReference>
<reference evidence="4" key="1">
    <citation type="journal article" date="2019" name="Int. J. Syst. Evol. Microbiol.">
        <title>The Global Catalogue of Microorganisms (GCM) 10K type strain sequencing project: providing services to taxonomists for standard genome sequencing and annotation.</title>
        <authorList>
            <consortium name="The Broad Institute Genomics Platform"/>
            <consortium name="The Broad Institute Genome Sequencing Center for Infectious Disease"/>
            <person name="Wu L."/>
            <person name="Ma J."/>
        </authorList>
    </citation>
    <scope>NUCLEOTIDE SEQUENCE [LARGE SCALE GENOMIC DNA]</scope>
    <source>
        <strain evidence="4">JCM 3369</strain>
    </source>
</reference>
<gene>
    <name evidence="3" type="ORF">ACFSC7_08155</name>
</gene>
<evidence type="ECO:0000313" key="4">
    <source>
        <dbReference type="Proteomes" id="UP001597327"/>
    </source>
</evidence>
<evidence type="ECO:0000313" key="3">
    <source>
        <dbReference type="EMBL" id="MFD1695487.1"/>
    </source>
</evidence>
<comment type="caution">
    <text evidence="3">The sequence shown here is derived from an EMBL/GenBank/DDBJ whole genome shotgun (WGS) entry which is preliminary data.</text>
</comment>
<evidence type="ECO:0000259" key="2">
    <source>
        <dbReference type="Pfam" id="PF07811"/>
    </source>
</evidence>
<keyword evidence="1" id="KW-0812">Transmembrane</keyword>
<organism evidence="3 4">
    <name type="scientific">Roseibium aestuarii</name>
    <dbReference type="NCBI Taxonomy" id="2600299"/>
    <lineage>
        <taxon>Bacteria</taxon>
        <taxon>Pseudomonadati</taxon>
        <taxon>Pseudomonadota</taxon>
        <taxon>Alphaproteobacteria</taxon>
        <taxon>Hyphomicrobiales</taxon>
        <taxon>Stappiaceae</taxon>
        <taxon>Roseibium</taxon>
    </lineage>
</organism>
<protein>
    <submittedName>
        <fullName evidence="3">TadE/TadG family type IV pilus assembly protein</fullName>
    </submittedName>
</protein>
<keyword evidence="4" id="KW-1185">Reference proteome</keyword>
<dbReference type="EMBL" id="JBHUFA010000001">
    <property type="protein sequence ID" value="MFD1695487.1"/>
    <property type="molecule type" value="Genomic_DNA"/>
</dbReference>
<keyword evidence="1" id="KW-1133">Transmembrane helix</keyword>
<dbReference type="Proteomes" id="UP001597327">
    <property type="component" value="Unassembled WGS sequence"/>
</dbReference>
<feature type="transmembrane region" description="Helical" evidence="1">
    <location>
        <begin position="37"/>
        <end position="66"/>
    </location>
</feature>
<name>A0ABW4JTN1_9HYPH</name>
<proteinExistence type="predicted"/>